<evidence type="ECO:0000256" key="1">
    <source>
        <dbReference type="SAM" id="MobiDB-lite"/>
    </source>
</evidence>
<organism evidence="2 3">
    <name type="scientific">Pandoravirus dulcis</name>
    <dbReference type="NCBI Taxonomy" id="1349409"/>
    <lineage>
        <taxon>Viruses</taxon>
        <taxon>Pandoravirus</taxon>
    </lineage>
</organism>
<evidence type="ECO:0000313" key="2">
    <source>
        <dbReference type="EMBL" id="AGO82260.1"/>
    </source>
</evidence>
<proteinExistence type="predicted"/>
<gene>
    <name evidence="2" type="ORF">pdul_cds_281</name>
</gene>
<reference evidence="2 3" key="1">
    <citation type="journal article" date="2013" name="Science">
        <title>Pandoraviruses: amoeba viruses with genomes up to 2.5 Mb reaching that of parasitic eukaryotes.</title>
        <authorList>
            <person name="Philippe N."/>
            <person name="Legendre M."/>
            <person name="Doutre G."/>
            <person name="Coute Y."/>
            <person name="Poirot O."/>
            <person name="Lescot M."/>
            <person name="Arslan D."/>
            <person name="Seltzer V."/>
            <person name="Bertaux L."/>
            <person name="Bruley C."/>
            <person name="Garin J."/>
            <person name="Claverie J.M."/>
            <person name="Abergel C."/>
        </authorList>
    </citation>
    <scope>NUCLEOTIDE SEQUENCE [LARGE SCALE GENOMIC DNA]</scope>
    <source>
        <strain evidence="2">Melbourne</strain>
    </source>
</reference>
<name>S4VS72_9VIRU</name>
<dbReference type="KEGG" id="vg:16513054"/>
<dbReference type="Proteomes" id="UP000201566">
    <property type="component" value="Segment"/>
</dbReference>
<sequence>MNVIHALLGAAPQFFCDALGRVPSCEAGVRRAFVVGLCGCALLALWAANRRRNRSASSHGPDSGAHRALDTVQDDADGPVIPRTVYDDDTDAPADQVQRHWTESMSDDSESSTDTKGSDDDDDDEGVRDCRQSSKAHKDQTPTAREGTMCKVHIDGDIGALLLDEEDEEGDDDNKGDVIGRCHGRETTVVTRPLPPDSSAEILENAEDDGGGDQHVIADSGGHRALCEHDAIGRPDNAVAQEMSRDSNALAVTDGILARWSAQGLSVHASWAPAYADTQP</sequence>
<evidence type="ECO:0000313" key="3">
    <source>
        <dbReference type="Proteomes" id="UP000201566"/>
    </source>
</evidence>
<dbReference type="EMBL" id="KC977570">
    <property type="protein sequence ID" value="AGO82260.1"/>
    <property type="molecule type" value="Genomic_DNA"/>
</dbReference>
<accession>S4VS72</accession>
<feature type="compositionally biased region" description="Basic and acidic residues" evidence="1">
    <location>
        <begin position="127"/>
        <end position="140"/>
    </location>
</feature>
<protein>
    <submittedName>
        <fullName evidence="2">Uncharacterized protein</fullName>
    </submittedName>
</protein>
<feature type="region of interest" description="Disordered" evidence="1">
    <location>
        <begin position="54"/>
        <end position="150"/>
    </location>
</feature>
<dbReference type="GeneID" id="16513054"/>
<dbReference type="RefSeq" id="YP_008318929.1">
    <property type="nucleotide sequence ID" value="NC_021858.1"/>
</dbReference>